<evidence type="ECO:0000313" key="2">
    <source>
        <dbReference type="Proteomes" id="UP000272942"/>
    </source>
</evidence>
<gene>
    <name evidence="1" type="ORF">ECPE_LOCUS9636</name>
</gene>
<dbReference type="AlphaFoldDB" id="A0A183ARQ1"/>
<evidence type="ECO:0000313" key="3">
    <source>
        <dbReference type="WBParaSite" id="ECPE_0000966601-mRNA-1"/>
    </source>
</evidence>
<dbReference type="EMBL" id="UZAN01047721">
    <property type="protein sequence ID" value="VDP85719.1"/>
    <property type="molecule type" value="Genomic_DNA"/>
</dbReference>
<keyword evidence="2" id="KW-1185">Reference proteome</keyword>
<dbReference type="WBParaSite" id="ECPE_0000966601-mRNA-1">
    <property type="protein sequence ID" value="ECPE_0000966601-mRNA-1"/>
    <property type="gene ID" value="ECPE_0000966601"/>
</dbReference>
<reference evidence="3" key="1">
    <citation type="submission" date="2016-06" db="UniProtKB">
        <authorList>
            <consortium name="WormBaseParasite"/>
        </authorList>
    </citation>
    <scope>IDENTIFICATION</scope>
</reference>
<organism evidence="3">
    <name type="scientific">Echinostoma caproni</name>
    <dbReference type="NCBI Taxonomy" id="27848"/>
    <lineage>
        <taxon>Eukaryota</taxon>
        <taxon>Metazoa</taxon>
        <taxon>Spiralia</taxon>
        <taxon>Lophotrochozoa</taxon>
        <taxon>Platyhelminthes</taxon>
        <taxon>Trematoda</taxon>
        <taxon>Digenea</taxon>
        <taxon>Plagiorchiida</taxon>
        <taxon>Echinostomata</taxon>
        <taxon>Echinostomatoidea</taxon>
        <taxon>Echinostomatidae</taxon>
        <taxon>Echinostoma</taxon>
    </lineage>
</organism>
<evidence type="ECO:0000313" key="1">
    <source>
        <dbReference type="EMBL" id="VDP85719.1"/>
    </source>
</evidence>
<protein>
    <submittedName>
        <fullName evidence="3">ABC transporter substrate-binding protein</fullName>
    </submittedName>
</protein>
<dbReference type="Proteomes" id="UP000272942">
    <property type="component" value="Unassembled WGS sequence"/>
</dbReference>
<name>A0A183ARQ1_9TREM</name>
<accession>A0A183ARQ1</accession>
<proteinExistence type="predicted"/>
<reference evidence="1 2" key="2">
    <citation type="submission" date="2018-11" db="EMBL/GenBank/DDBJ databases">
        <authorList>
            <consortium name="Pathogen Informatics"/>
        </authorList>
    </citation>
    <scope>NUCLEOTIDE SEQUENCE [LARGE SCALE GENOMIC DNA]</scope>
    <source>
        <strain evidence="1 2">Egypt</strain>
    </source>
</reference>
<sequence length="82" mass="9329">MHEPIVRLWTPYYPVHEAEFEGFLGGPYPEPLAKETGPQGTGVEYEVHDPLGASNWLAGSYAFQMWPTIQDTQIALEPRTRR</sequence>